<sequence length="89" mass="10274">MKTNELKNDALFTVSLDGISLTEEQIKNIDKGIKRVVMSEIAQIDHGGDLIVNKKLELNPRFKGFRVPILWGIWIESFDIFRKRLIDGF</sequence>
<reference evidence="2" key="1">
    <citation type="journal article" date="2019" name="Int. J. Syst. Evol. Microbiol.">
        <title>The Global Catalogue of Microorganisms (GCM) 10K type strain sequencing project: providing services to taxonomists for standard genome sequencing and annotation.</title>
        <authorList>
            <consortium name="The Broad Institute Genomics Platform"/>
            <consortium name="The Broad Institute Genome Sequencing Center for Infectious Disease"/>
            <person name="Wu L."/>
            <person name="Ma J."/>
        </authorList>
    </citation>
    <scope>NUCLEOTIDE SEQUENCE [LARGE SCALE GENOMIC DNA]</scope>
    <source>
        <strain evidence="2">WYCCWR 13023</strain>
    </source>
</reference>
<dbReference type="RefSeq" id="WP_213256630.1">
    <property type="nucleotide sequence ID" value="NZ_JAGYWA010000002.1"/>
</dbReference>
<keyword evidence="2" id="KW-1185">Reference proteome</keyword>
<accession>A0ABV9P996</accession>
<comment type="caution">
    <text evidence="1">The sequence shown here is derived from an EMBL/GenBank/DDBJ whole genome shotgun (WGS) entry which is preliminary data.</text>
</comment>
<dbReference type="EMBL" id="JBHSGV010000002">
    <property type="protein sequence ID" value="MFC4746532.1"/>
    <property type="molecule type" value="Genomic_DNA"/>
</dbReference>
<gene>
    <name evidence="1" type="ORF">ACFO5S_03715</name>
</gene>
<dbReference type="Proteomes" id="UP001595935">
    <property type="component" value="Unassembled WGS sequence"/>
</dbReference>
<name>A0ABV9P996_9FLAO</name>
<evidence type="ECO:0000313" key="1">
    <source>
        <dbReference type="EMBL" id="MFC4746532.1"/>
    </source>
</evidence>
<organism evidence="1 2">
    <name type="scientific">Flavobacterium branchiicola</name>
    <dbReference type="NCBI Taxonomy" id="1114875"/>
    <lineage>
        <taxon>Bacteria</taxon>
        <taxon>Pseudomonadati</taxon>
        <taxon>Bacteroidota</taxon>
        <taxon>Flavobacteriia</taxon>
        <taxon>Flavobacteriales</taxon>
        <taxon>Flavobacteriaceae</taxon>
        <taxon>Flavobacterium</taxon>
    </lineage>
</organism>
<proteinExistence type="predicted"/>
<protein>
    <submittedName>
        <fullName evidence="1">Uncharacterized protein</fullName>
    </submittedName>
</protein>
<evidence type="ECO:0000313" key="2">
    <source>
        <dbReference type="Proteomes" id="UP001595935"/>
    </source>
</evidence>